<dbReference type="SMART" id="SM00729">
    <property type="entry name" value="Elp3"/>
    <property type="match status" value="1"/>
</dbReference>
<keyword evidence="3" id="KW-0949">S-adenosyl-L-methionine</keyword>
<dbReference type="SFLD" id="SFLDS00029">
    <property type="entry name" value="Radical_SAM"/>
    <property type="match status" value="1"/>
</dbReference>
<dbReference type="Gene3D" id="3.20.20.70">
    <property type="entry name" value="Aldolase class I"/>
    <property type="match status" value="1"/>
</dbReference>
<evidence type="ECO:0000256" key="1">
    <source>
        <dbReference type="ARBA" id="ARBA00001966"/>
    </source>
</evidence>
<keyword evidence="6" id="KW-0411">Iron-sulfur</keyword>
<dbReference type="PROSITE" id="PS51918">
    <property type="entry name" value="RADICAL_SAM"/>
    <property type="match status" value="1"/>
</dbReference>
<sequence>MKNNENICKFIEVETDNAIYNFGFSDIQFEITGKCNMFCEHCRGAFEKRVDLPVEQIYKVIKFAKIYSSDLKEVMLSGGEPFMHKNFREVLKCVSDLKIPNLTLTTNGSFLNSNIIDYIKSLNFERVIFSISLDSLDAKKHNAFRHHNKAYEYAISALKKLAEYKEPSFFVSIRSTILPGNINEMEDMVKFGIELGVDRVSFSSVLPSGKALEKPELWMDVKKLKEFSTNLHRLNNKYCNVIDVSSNEVLKWISNGDHYNKEEGVVTIEGCAAGTLSFNINSNGDMTPCALLGLPMFNILNKTIEEIEKAFIHNSIVHNLLDRNLKGSCGSCNEKNRCGGCRARAHYVNGDYLAEDPNCWKN</sequence>
<dbReference type="CDD" id="cd01335">
    <property type="entry name" value="Radical_SAM"/>
    <property type="match status" value="1"/>
</dbReference>
<dbReference type="AlphaFoldDB" id="A0A8J8SCM8"/>
<keyword evidence="2" id="KW-0004">4Fe-4S</keyword>
<dbReference type="SFLD" id="SFLDG01067">
    <property type="entry name" value="SPASM/twitch_domain_containing"/>
    <property type="match status" value="1"/>
</dbReference>
<evidence type="ECO:0000256" key="2">
    <source>
        <dbReference type="ARBA" id="ARBA00022485"/>
    </source>
</evidence>
<keyword evidence="4" id="KW-0479">Metal-binding</keyword>
<protein>
    <submittedName>
        <fullName evidence="8">Radical SAM protein</fullName>
    </submittedName>
</protein>
<proteinExistence type="predicted"/>
<dbReference type="PANTHER" id="PTHR11228">
    <property type="entry name" value="RADICAL SAM DOMAIN PROTEIN"/>
    <property type="match status" value="1"/>
</dbReference>
<dbReference type="PIRSF" id="PIRSF037420">
    <property type="entry name" value="PQQ_syn_pqqE"/>
    <property type="match status" value="1"/>
</dbReference>
<dbReference type="RefSeq" id="WP_212690149.1">
    <property type="nucleotide sequence ID" value="NZ_CAJXUH010000003.1"/>
</dbReference>
<dbReference type="GO" id="GO:0051539">
    <property type="term" value="F:4 iron, 4 sulfur cluster binding"/>
    <property type="evidence" value="ECO:0007669"/>
    <property type="project" value="UniProtKB-KW"/>
</dbReference>
<evidence type="ECO:0000256" key="3">
    <source>
        <dbReference type="ARBA" id="ARBA00022691"/>
    </source>
</evidence>
<evidence type="ECO:0000256" key="6">
    <source>
        <dbReference type="ARBA" id="ARBA00023014"/>
    </source>
</evidence>
<evidence type="ECO:0000259" key="7">
    <source>
        <dbReference type="PROSITE" id="PS51918"/>
    </source>
</evidence>
<dbReference type="Pfam" id="PF04055">
    <property type="entry name" value="Radical_SAM"/>
    <property type="match status" value="1"/>
</dbReference>
<dbReference type="SUPFAM" id="SSF102114">
    <property type="entry name" value="Radical SAM enzymes"/>
    <property type="match status" value="1"/>
</dbReference>
<feature type="domain" description="Radical SAM core" evidence="7">
    <location>
        <begin position="19"/>
        <end position="238"/>
    </location>
</feature>
<accession>A0A8J8SCM8</accession>
<reference evidence="8 9" key="1">
    <citation type="submission" date="2020-07" db="EMBL/GenBank/DDBJ databases">
        <title>Vallitalea guaymasensis genome.</title>
        <authorList>
            <person name="Postec A."/>
        </authorList>
    </citation>
    <scope>NUCLEOTIDE SEQUENCE [LARGE SCALE GENOMIC DNA]</scope>
    <source>
        <strain evidence="8 9">Ra1766G1</strain>
    </source>
</reference>
<gene>
    <name evidence="8" type="ORF">HYG85_13670</name>
</gene>
<dbReference type="InterPro" id="IPR058240">
    <property type="entry name" value="rSAM_sf"/>
</dbReference>
<name>A0A8J8SCM8_9FIRM</name>
<dbReference type="SFLD" id="SFLDG01386">
    <property type="entry name" value="main_SPASM_domain-containing"/>
    <property type="match status" value="1"/>
</dbReference>
<dbReference type="InterPro" id="IPR006638">
    <property type="entry name" value="Elp3/MiaA/NifB-like_rSAM"/>
</dbReference>
<dbReference type="Proteomes" id="UP000677305">
    <property type="component" value="Chromosome"/>
</dbReference>
<dbReference type="GO" id="GO:0003824">
    <property type="term" value="F:catalytic activity"/>
    <property type="evidence" value="ECO:0007669"/>
    <property type="project" value="InterPro"/>
</dbReference>
<organism evidence="8 9">
    <name type="scientific">Vallitalea guaymasensis</name>
    <dbReference type="NCBI Taxonomy" id="1185412"/>
    <lineage>
        <taxon>Bacteria</taxon>
        <taxon>Bacillati</taxon>
        <taxon>Bacillota</taxon>
        <taxon>Clostridia</taxon>
        <taxon>Lachnospirales</taxon>
        <taxon>Vallitaleaceae</taxon>
        <taxon>Vallitalea</taxon>
    </lineage>
</organism>
<dbReference type="InterPro" id="IPR007197">
    <property type="entry name" value="rSAM"/>
</dbReference>
<evidence type="ECO:0000256" key="5">
    <source>
        <dbReference type="ARBA" id="ARBA00023004"/>
    </source>
</evidence>
<keyword evidence="9" id="KW-1185">Reference proteome</keyword>
<dbReference type="KEGG" id="vgu:HYG85_13670"/>
<dbReference type="InterPro" id="IPR023885">
    <property type="entry name" value="4Fe4S-binding_SPASM_dom"/>
</dbReference>
<evidence type="ECO:0000313" key="8">
    <source>
        <dbReference type="EMBL" id="QUH29902.1"/>
    </source>
</evidence>
<comment type="cofactor">
    <cofactor evidence="1">
        <name>[4Fe-4S] cluster</name>
        <dbReference type="ChEBI" id="CHEBI:49883"/>
    </cofactor>
</comment>
<evidence type="ECO:0000256" key="4">
    <source>
        <dbReference type="ARBA" id="ARBA00022723"/>
    </source>
</evidence>
<dbReference type="EMBL" id="CP058561">
    <property type="protein sequence ID" value="QUH29902.1"/>
    <property type="molecule type" value="Genomic_DNA"/>
</dbReference>
<dbReference type="NCBIfam" id="TIGR04085">
    <property type="entry name" value="rSAM_more_4Fe4S"/>
    <property type="match status" value="1"/>
</dbReference>
<dbReference type="InterPro" id="IPR017200">
    <property type="entry name" value="PqqE-like"/>
</dbReference>
<dbReference type="CDD" id="cd21123">
    <property type="entry name" value="SPASM_MftC-like"/>
    <property type="match status" value="1"/>
</dbReference>
<dbReference type="PANTHER" id="PTHR11228:SF7">
    <property type="entry name" value="PQQA PEPTIDE CYCLASE"/>
    <property type="match status" value="1"/>
</dbReference>
<evidence type="ECO:0000313" key="9">
    <source>
        <dbReference type="Proteomes" id="UP000677305"/>
    </source>
</evidence>
<dbReference type="InterPro" id="IPR050377">
    <property type="entry name" value="Radical_SAM_PqqE_MftC-like"/>
</dbReference>
<keyword evidence="5" id="KW-0408">Iron</keyword>
<dbReference type="GO" id="GO:0046872">
    <property type="term" value="F:metal ion binding"/>
    <property type="evidence" value="ECO:0007669"/>
    <property type="project" value="UniProtKB-KW"/>
</dbReference>
<dbReference type="InterPro" id="IPR013785">
    <property type="entry name" value="Aldolase_TIM"/>
</dbReference>